<name>A0A284S162_ARMOS</name>
<dbReference type="AlphaFoldDB" id="A0A284S162"/>
<evidence type="ECO:0000313" key="2">
    <source>
        <dbReference type="Proteomes" id="UP000219338"/>
    </source>
</evidence>
<proteinExistence type="predicted"/>
<sequence length="67" mass="8017">MKMRRKQDAATRRIFFQSRQHLYSIEWSTFRRFGDLTEVLNLSVKLYRIFLHPVSPCAVCCPDTSHK</sequence>
<reference evidence="2" key="1">
    <citation type="journal article" date="2017" name="Nat. Ecol. Evol.">
        <title>Genome expansion and lineage-specific genetic innovations in the forest pathogenic fungi Armillaria.</title>
        <authorList>
            <person name="Sipos G."/>
            <person name="Prasanna A.N."/>
            <person name="Walter M.C."/>
            <person name="O'Connor E."/>
            <person name="Balint B."/>
            <person name="Krizsan K."/>
            <person name="Kiss B."/>
            <person name="Hess J."/>
            <person name="Varga T."/>
            <person name="Slot J."/>
            <person name="Riley R."/>
            <person name="Boka B."/>
            <person name="Rigling D."/>
            <person name="Barry K."/>
            <person name="Lee J."/>
            <person name="Mihaltcheva S."/>
            <person name="LaButti K."/>
            <person name="Lipzen A."/>
            <person name="Waldron R."/>
            <person name="Moloney N.M."/>
            <person name="Sperisen C."/>
            <person name="Kredics L."/>
            <person name="Vagvoelgyi C."/>
            <person name="Patrignani A."/>
            <person name="Fitzpatrick D."/>
            <person name="Nagy I."/>
            <person name="Doyle S."/>
            <person name="Anderson J.B."/>
            <person name="Grigoriev I.V."/>
            <person name="Gueldener U."/>
            <person name="Muensterkoetter M."/>
            <person name="Nagy L.G."/>
        </authorList>
    </citation>
    <scope>NUCLEOTIDE SEQUENCE [LARGE SCALE GENOMIC DNA]</scope>
    <source>
        <strain evidence="2">C18/9</strain>
    </source>
</reference>
<gene>
    <name evidence="1" type="ORF">ARMOST_18211</name>
</gene>
<protein>
    <submittedName>
        <fullName evidence="1">Uncharacterized protein</fullName>
    </submittedName>
</protein>
<dbReference type="EMBL" id="FUEG01000025">
    <property type="protein sequence ID" value="SJL14743.1"/>
    <property type="molecule type" value="Genomic_DNA"/>
</dbReference>
<keyword evidence="2" id="KW-1185">Reference proteome</keyword>
<accession>A0A284S162</accession>
<dbReference type="Proteomes" id="UP000219338">
    <property type="component" value="Unassembled WGS sequence"/>
</dbReference>
<organism evidence="1 2">
    <name type="scientific">Armillaria ostoyae</name>
    <name type="common">Armillaria root rot fungus</name>
    <dbReference type="NCBI Taxonomy" id="47428"/>
    <lineage>
        <taxon>Eukaryota</taxon>
        <taxon>Fungi</taxon>
        <taxon>Dikarya</taxon>
        <taxon>Basidiomycota</taxon>
        <taxon>Agaricomycotina</taxon>
        <taxon>Agaricomycetes</taxon>
        <taxon>Agaricomycetidae</taxon>
        <taxon>Agaricales</taxon>
        <taxon>Marasmiineae</taxon>
        <taxon>Physalacriaceae</taxon>
        <taxon>Armillaria</taxon>
    </lineage>
</organism>
<evidence type="ECO:0000313" key="1">
    <source>
        <dbReference type="EMBL" id="SJL14743.1"/>
    </source>
</evidence>